<gene>
    <name evidence="7" type="ORF">C7440_2625</name>
</gene>
<dbReference type="InterPro" id="IPR027417">
    <property type="entry name" value="P-loop_NTPase"/>
</dbReference>
<keyword evidence="2" id="KW-0813">Transport</keyword>
<dbReference type="SUPFAM" id="SSF52540">
    <property type="entry name" value="P-loop containing nucleoside triphosphate hydrolases"/>
    <property type="match status" value="1"/>
</dbReference>
<comment type="similarity">
    <text evidence="1">Belongs to the ABC transporter superfamily.</text>
</comment>
<keyword evidence="4" id="KW-0547">Nucleotide-binding</keyword>
<dbReference type="Gene3D" id="3.40.50.300">
    <property type="entry name" value="P-loop containing nucleotide triphosphate hydrolases"/>
    <property type="match status" value="1"/>
</dbReference>
<dbReference type="Proteomes" id="UP000246145">
    <property type="component" value="Unassembled WGS sequence"/>
</dbReference>
<evidence type="ECO:0000256" key="4">
    <source>
        <dbReference type="ARBA" id="ARBA00022741"/>
    </source>
</evidence>
<dbReference type="PANTHER" id="PTHR42788">
    <property type="entry name" value="TAURINE IMPORT ATP-BINDING PROTEIN-RELATED"/>
    <property type="match status" value="1"/>
</dbReference>
<keyword evidence="3" id="KW-1003">Cell membrane</keyword>
<keyword evidence="5 7" id="KW-0067">ATP-binding</keyword>
<evidence type="ECO:0000259" key="6">
    <source>
        <dbReference type="PROSITE" id="PS50893"/>
    </source>
</evidence>
<keyword evidence="3" id="KW-0472">Membrane</keyword>
<accession>A0A2U1CLM5</accession>
<evidence type="ECO:0000313" key="7">
    <source>
        <dbReference type="EMBL" id="PVY61891.1"/>
    </source>
</evidence>
<evidence type="ECO:0000256" key="1">
    <source>
        <dbReference type="ARBA" id="ARBA00005417"/>
    </source>
</evidence>
<protein>
    <submittedName>
        <fullName evidence="7">NitT/TauT family transport system ATP-binding protein/sulfonate transport system ATP-binding protein/phthalate transport system ATP-binding protein</fullName>
    </submittedName>
</protein>
<keyword evidence="8" id="KW-1185">Reference proteome</keyword>
<comment type="caution">
    <text evidence="7">The sequence shown here is derived from an EMBL/GenBank/DDBJ whole genome shotgun (WGS) entry which is preliminary data.</text>
</comment>
<evidence type="ECO:0000256" key="5">
    <source>
        <dbReference type="ARBA" id="ARBA00022840"/>
    </source>
</evidence>
<dbReference type="PROSITE" id="PS50893">
    <property type="entry name" value="ABC_TRANSPORTER_2"/>
    <property type="match status" value="1"/>
</dbReference>
<dbReference type="EMBL" id="QEKO01000003">
    <property type="protein sequence ID" value="PVY61891.1"/>
    <property type="molecule type" value="Genomic_DNA"/>
</dbReference>
<dbReference type="GO" id="GO:0005524">
    <property type="term" value="F:ATP binding"/>
    <property type="evidence" value="ECO:0007669"/>
    <property type="project" value="UniProtKB-KW"/>
</dbReference>
<dbReference type="InterPro" id="IPR017871">
    <property type="entry name" value="ABC_transporter-like_CS"/>
</dbReference>
<dbReference type="AlphaFoldDB" id="A0A2U1CLM5"/>
<dbReference type="InterPro" id="IPR003593">
    <property type="entry name" value="AAA+_ATPase"/>
</dbReference>
<dbReference type="PANTHER" id="PTHR42788:SF13">
    <property type="entry name" value="ALIPHATIC SULFONATES IMPORT ATP-BINDING PROTEIN SSUB"/>
    <property type="match status" value="1"/>
</dbReference>
<evidence type="ECO:0000256" key="3">
    <source>
        <dbReference type="ARBA" id="ARBA00022475"/>
    </source>
</evidence>
<feature type="domain" description="ABC transporter" evidence="6">
    <location>
        <begin position="4"/>
        <end position="236"/>
    </location>
</feature>
<name>A0A2U1CLM5_9BURK</name>
<dbReference type="OrthoDB" id="8683598at2"/>
<dbReference type="RefSeq" id="WP_116518850.1">
    <property type="nucleotide sequence ID" value="NZ_JACCEX010000003.1"/>
</dbReference>
<dbReference type="STRING" id="1231391.GCA_000308195_00440"/>
<reference evidence="7 8" key="1">
    <citation type="submission" date="2018-04" db="EMBL/GenBank/DDBJ databases">
        <title>Genomic Encyclopedia of Type Strains, Phase IV (KMG-IV): sequencing the most valuable type-strain genomes for metagenomic binning, comparative biology and taxonomic classification.</title>
        <authorList>
            <person name="Goeker M."/>
        </authorList>
    </citation>
    <scope>NUCLEOTIDE SEQUENCE [LARGE SCALE GENOMIC DNA]</scope>
    <source>
        <strain evidence="7 8">DSM 10065</strain>
    </source>
</reference>
<sequence>MSNIEIRNLTKKFDTNEGPLTVIDDITLNVDDGEFVCLLGPSGSGKSVTLNCIAGLLDATEGEIAVDGVCVHQKQPNYGYIFQQPRLMPWRTVEENLQFALRAETGRPVPNEKKRIADVLELMNLTGYEKFYMHQISGGMQNRVSIARSYIRNPDLLLMDEPFGALDEMTARKLRSELVSTWMRDRRTVVFVTHDIIEACYLADRILVYTPKPTRIASVISIDLPRPRIYGSEALHEVETRVLAACEQSLSQFTAESAQAN</sequence>
<evidence type="ECO:0000256" key="2">
    <source>
        <dbReference type="ARBA" id="ARBA00022448"/>
    </source>
</evidence>
<dbReference type="InterPro" id="IPR003439">
    <property type="entry name" value="ABC_transporter-like_ATP-bd"/>
</dbReference>
<evidence type="ECO:0000313" key="8">
    <source>
        <dbReference type="Proteomes" id="UP000246145"/>
    </source>
</evidence>
<dbReference type="InterPro" id="IPR050166">
    <property type="entry name" value="ABC_transporter_ATP-bind"/>
</dbReference>
<organism evidence="7 8">
    <name type="scientific">Pusillimonas noertemannii</name>
    <dbReference type="NCBI Taxonomy" id="305977"/>
    <lineage>
        <taxon>Bacteria</taxon>
        <taxon>Pseudomonadati</taxon>
        <taxon>Pseudomonadota</taxon>
        <taxon>Betaproteobacteria</taxon>
        <taxon>Burkholderiales</taxon>
        <taxon>Alcaligenaceae</taxon>
        <taxon>Pusillimonas</taxon>
    </lineage>
</organism>
<dbReference type="GO" id="GO:0016887">
    <property type="term" value="F:ATP hydrolysis activity"/>
    <property type="evidence" value="ECO:0007669"/>
    <property type="project" value="InterPro"/>
</dbReference>
<dbReference type="Pfam" id="PF00005">
    <property type="entry name" value="ABC_tran"/>
    <property type="match status" value="1"/>
</dbReference>
<dbReference type="SMART" id="SM00382">
    <property type="entry name" value="AAA"/>
    <property type="match status" value="1"/>
</dbReference>
<dbReference type="PROSITE" id="PS00211">
    <property type="entry name" value="ABC_TRANSPORTER_1"/>
    <property type="match status" value="1"/>
</dbReference>
<dbReference type="CDD" id="cd03293">
    <property type="entry name" value="ABC_NrtD_SsuB_transporters"/>
    <property type="match status" value="1"/>
</dbReference>
<proteinExistence type="inferred from homology"/>